<feature type="domain" description="Glycosyltransferase 2-like" evidence="1">
    <location>
        <begin position="15"/>
        <end position="137"/>
    </location>
</feature>
<dbReference type="AlphaFoldDB" id="A0A1F5B3Y2"/>
<dbReference type="EMBL" id="MEYK01000015">
    <property type="protein sequence ID" value="OGD25305.1"/>
    <property type="molecule type" value="Genomic_DNA"/>
</dbReference>
<gene>
    <name evidence="2" type="ORF">A2819_00275</name>
</gene>
<dbReference type="InterPro" id="IPR050256">
    <property type="entry name" value="Glycosyltransferase_2"/>
</dbReference>
<dbReference type="PANTHER" id="PTHR48090">
    <property type="entry name" value="UNDECAPRENYL-PHOSPHATE 4-DEOXY-4-FORMAMIDO-L-ARABINOSE TRANSFERASE-RELATED"/>
    <property type="match status" value="1"/>
</dbReference>
<evidence type="ECO:0000313" key="3">
    <source>
        <dbReference type="Proteomes" id="UP000176431"/>
    </source>
</evidence>
<dbReference type="SUPFAM" id="SSF53448">
    <property type="entry name" value="Nucleotide-diphospho-sugar transferases"/>
    <property type="match status" value="1"/>
</dbReference>
<dbReference type="Pfam" id="PF00535">
    <property type="entry name" value="Glycos_transf_2"/>
    <property type="match status" value="1"/>
</dbReference>
<dbReference type="InterPro" id="IPR001173">
    <property type="entry name" value="Glyco_trans_2-like"/>
</dbReference>
<evidence type="ECO:0000259" key="1">
    <source>
        <dbReference type="Pfam" id="PF00535"/>
    </source>
</evidence>
<organism evidence="2 3">
    <name type="scientific">Candidatus Azambacteria bacterium RIFCSPHIGHO2_01_FULL_40_24</name>
    <dbReference type="NCBI Taxonomy" id="1797301"/>
    <lineage>
        <taxon>Bacteria</taxon>
        <taxon>Candidatus Azamiibacteriota</taxon>
    </lineage>
</organism>
<proteinExistence type="predicted"/>
<sequence>MKDGGESLKLRPSVSIAIIALNEAGNIENAIKNAVNALEKQGFLDFEILAINDGSTDDTRKIIENLAAQNRRIKAFHNFKPQGLGYDFRIGSSWASKDYFGWFPGDNETLPETITAILEQIGKADIIIPYTVNREVRSIYRRFLSTAFVTMFNVIFGLKLKYFNGPCFFKRDLLKTAEMTTDGPAYMAEILVQLVRRKDTSYVEVPMYIKKRDYGASHVLKWKNVYLIGKTILGLIYRIYFR</sequence>
<reference evidence="2 3" key="1">
    <citation type="journal article" date="2016" name="Nat. Commun.">
        <title>Thousands of microbial genomes shed light on interconnected biogeochemical processes in an aquifer system.</title>
        <authorList>
            <person name="Anantharaman K."/>
            <person name="Brown C.T."/>
            <person name="Hug L.A."/>
            <person name="Sharon I."/>
            <person name="Castelle C.J."/>
            <person name="Probst A.J."/>
            <person name="Thomas B.C."/>
            <person name="Singh A."/>
            <person name="Wilkins M.J."/>
            <person name="Karaoz U."/>
            <person name="Brodie E.L."/>
            <person name="Williams K.H."/>
            <person name="Hubbard S.S."/>
            <person name="Banfield J.F."/>
        </authorList>
    </citation>
    <scope>NUCLEOTIDE SEQUENCE [LARGE SCALE GENOMIC DNA]</scope>
</reference>
<dbReference type="CDD" id="cd04179">
    <property type="entry name" value="DPM_DPG-synthase_like"/>
    <property type="match status" value="1"/>
</dbReference>
<dbReference type="InterPro" id="IPR029044">
    <property type="entry name" value="Nucleotide-diphossugar_trans"/>
</dbReference>
<evidence type="ECO:0000313" key="2">
    <source>
        <dbReference type="EMBL" id="OGD25305.1"/>
    </source>
</evidence>
<comment type="caution">
    <text evidence="2">The sequence shown here is derived from an EMBL/GenBank/DDBJ whole genome shotgun (WGS) entry which is preliminary data.</text>
</comment>
<dbReference type="Proteomes" id="UP000176431">
    <property type="component" value="Unassembled WGS sequence"/>
</dbReference>
<dbReference type="Gene3D" id="3.90.550.10">
    <property type="entry name" value="Spore Coat Polysaccharide Biosynthesis Protein SpsA, Chain A"/>
    <property type="match status" value="1"/>
</dbReference>
<accession>A0A1F5B3Y2</accession>
<dbReference type="PANTHER" id="PTHR48090:SF7">
    <property type="entry name" value="RFBJ PROTEIN"/>
    <property type="match status" value="1"/>
</dbReference>
<name>A0A1F5B3Y2_9BACT</name>
<protein>
    <recommendedName>
        <fullName evidence="1">Glycosyltransferase 2-like domain-containing protein</fullName>
    </recommendedName>
</protein>